<evidence type="ECO:0000313" key="1">
    <source>
        <dbReference type="EMBL" id="TNN05160.1"/>
    </source>
</evidence>
<comment type="caution">
    <text evidence="1">The sequence shown here is derived from an EMBL/GenBank/DDBJ whole genome shotgun (WGS) entry which is preliminary data.</text>
</comment>
<sequence length="89" mass="10171">YFDSEIMGLYDVGVRKSDILATENSLSVGRVVKINMLNKLNKFRLKTLWTVLMIENFKSSIRITSIHIGIGNSKSSFLYANTYGKFIFI</sequence>
<feature type="non-terminal residue" evidence="1">
    <location>
        <position position="1"/>
    </location>
</feature>
<feature type="non-terminal residue" evidence="1">
    <location>
        <position position="89"/>
    </location>
</feature>
<keyword evidence="2" id="KW-1185">Reference proteome</keyword>
<protein>
    <submittedName>
        <fullName evidence="1">Uncharacterized protein</fullName>
    </submittedName>
</protein>
<gene>
    <name evidence="1" type="ORF">EWB00_009613</name>
</gene>
<reference evidence="1 2" key="1">
    <citation type="submission" date="2019-03" db="EMBL/GenBank/DDBJ databases">
        <title>An improved genome assembly of the fluke Schistosoma japonicum.</title>
        <authorList>
            <person name="Hu W."/>
            <person name="Luo F."/>
            <person name="Yin M."/>
            <person name="Mo X."/>
            <person name="Sun C."/>
            <person name="Wu Q."/>
            <person name="Zhu B."/>
            <person name="Xiang M."/>
            <person name="Wang J."/>
            <person name="Wang Y."/>
            <person name="Zhang T."/>
            <person name="Xu B."/>
            <person name="Zheng H."/>
            <person name="Feng Z."/>
        </authorList>
    </citation>
    <scope>NUCLEOTIDE SEQUENCE [LARGE SCALE GENOMIC DNA]</scope>
    <source>
        <strain evidence="1">HuSjv2</strain>
        <tissue evidence="1">Worms</tissue>
    </source>
</reference>
<organism evidence="1 2">
    <name type="scientific">Schistosoma japonicum</name>
    <name type="common">Blood fluke</name>
    <dbReference type="NCBI Taxonomy" id="6182"/>
    <lineage>
        <taxon>Eukaryota</taxon>
        <taxon>Metazoa</taxon>
        <taxon>Spiralia</taxon>
        <taxon>Lophotrochozoa</taxon>
        <taxon>Platyhelminthes</taxon>
        <taxon>Trematoda</taxon>
        <taxon>Digenea</taxon>
        <taxon>Strigeidida</taxon>
        <taxon>Schistosomatoidea</taxon>
        <taxon>Schistosomatidae</taxon>
        <taxon>Schistosoma</taxon>
    </lineage>
</organism>
<name>A0A4Z2CMA3_SCHJA</name>
<evidence type="ECO:0000313" key="2">
    <source>
        <dbReference type="Proteomes" id="UP000311919"/>
    </source>
</evidence>
<accession>A0A4Z2CMA3</accession>
<dbReference type="Proteomes" id="UP000311919">
    <property type="component" value="Unassembled WGS sequence"/>
</dbReference>
<dbReference type="EMBL" id="SKCS01000582">
    <property type="protein sequence ID" value="TNN05160.1"/>
    <property type="molecule type" value="Genomic_DNA"/>
</dbReference>
<proteinExistence type="predicted"/>
<dbReference type="AlphaFoldDB" id="A0A4Z2CMA3"/>